<dbReference type="InterPro" id="IPR008271">
    <property type="entry name" value="Ser/Thr_kinase_AS"/>
</dbReference>
<accession>A0ABV3M6N1</accession>
<keyword evidence="7" id="KW-0472">Membrane</keyword>
<dbReference type="InterPro" id="IPR011009">
    <property type="entry name" value="Kinase-like_dom_sf"/>
</dbReference>
<feature type="compositionally biased region" description="Low complexity" evidence="6">
    <location>
        <begin position="326"/>
        <end position="335"/>
    </location>
</feature>
<gene>
    <name evidence="9" type="ORF">AB0887_36135</name>
</gene>
<dbReference type="RefSeq" id="WP_359782212.1">
    <property type="nucleotide sequence ID" value="NZ_JBEYRR010000011.1"/>
</dbReference>
<dbReference type="Gene3D" id="1.10.510.10">
    <property type="entry name" value="Transferase(Phosphotransferase) domain 1"/>
    <property type="match status" value="1"/>
</dbReference>
<dbReference type="InterPro" id="IPR017441">
    <property type="entry name" value="Protein_kinase_ATP_BS"/>
</dbReference>
<dbReference type="PANTHER" id="PTHR43289">
    <property type="entry name" value="MITOGEN-ACTIVATED PROTEIN KINASE KINASE KINASE 20-RELATED"/>
    <property type="match status" value="1"/>
</dbReference>
<feature type="region of interest" description="Disordered" evidence="6">
    <location>
        <begin position="391"/>
        <end position="437"/>
    </location>
</feature>
<evidence type="ECO:0000256" key="1">
    <source>
        <dbReference type="ARBA" id="ARBA00022679"/>
    </source>
</evidence>
<keyword evidence="7" id="KW-0812">Transmembrane</keyword>
<reference evidence="9 10" key="1">
    <citation type="submission" date="2024-06" db="EMBL/GenBank/DDBJ databases">
        <title>The Natural Products Discovery Center: Release of the First 8490 Sequenced Strains for Exploring Actinobacteria Biosynthetic Diversity.</title>
        <authorList>
            <person name="Kalkreuter E."/>
            <person name="Kautsar S.A."/>
            <person name="Yang D."/>
            <person name="Bader C.D."/>
            <person name="Teijaro C.N."/>
            <person name="Fluegel L."/>
            <person name="Davis C.M."/>
            <person name="Simpson J.R."/>
            <person name="Lauterbach L."/>
            <person name="Steele A.D."/>
            <person name="Gui C."/>
            <person name="Meng S."/>
            <person name="Li G."/>
            <person name="Viehrig K."/>
            <person name="Ye F."/>
            <person name="Su P."/>
            <person name="Kiefer A.F."/>
            <person name="Nichols A."/>
            <person name="Cepeda A.J."/>
            <person name="Yan W."/>
            <person name="Fan B."/>
            <person name="Jiang Y."/>
            <person name="Adhikari A."/>
            <person name="Zheng C.-J."/>
            <person name="Schuster L."/>
            <person name="Cowan T.M."/>
            <person name="Smanski M.J."/>
            <person name="Chevrette M.G."/>
            <person name="De Carvalho L.P.S."/>
            <person name="Shen B."/>
        </authorList>
    </citation>
    <scope>NUCLEOTIDE SEQUENCE [LARGE SCALE GENOMIC DNA]</scope>
    <source>
        <strain evidence="9 10">NPDC047833</strain>
    </source>
</reference>
<evidence type="ECO:0000256" key="4">
    <source>
        <dbReference type="ARBA" id="ARBA00022840"/>
    </source>
</evidence>
<organism evidence="9 10">
    <name type="scientific">Streptomyces huasconensis</name>
    <dbReference type="NCBI Taxonomy" id="1854574"/>
    <lineage>
        <taxon>Bacteria</taxon>
        <taxon>Bacillati</taxon>
        <taxon>Actinomycetota</taxon>
        <taxon>Actinomycetes</taxon>
        <taxon>Kitasatosporales</taxon>
        <taxon>Streptomycetaceae</taxon>
        <taxon>Streptomyces</taxon>
    </lineage>
</organism>
<dbReference type="SMART" id="SM00220">
    <property type="entry name" value="S_TKc"/>
    <property type="match status" value="1"/>
</dbReference>
<evidence type="ECO:0000259" key="8">
    <source>
        <dbReference type="SMART" id="SM00220"/>
    </source>
</evidence>
<dbReference type="InterPro" id="IPR000719">
    <property type="entry name" value="Prot_kinase_dom"/>
</dbReference>
<keyword evidence="4 5" id="KW-0067">ATP-binding</keyword>
<feature type="binding site" evidence="5">
    <location>
        <position position="49"/>
    </location>
    <ligand>
        <name>ATP</name>
        <dbReference type="ChEBI" id="CHEBI:30616"/>
    </ligand>
</feature>
<keyword evidence="2 5" id="KW-0547">Nucleotide-binding</keyword>
<evidence type="ECO:0000256" key="5">
    <source>
        <dbReference type="PROSITE-ProRule" id="PRU10141"/>
    </source>
</evidence>
<proteinExistence type="predicted"/>
<dbReference type="PROSITE" id="PS00107">
    <property type="entry name" value="PROTEIN_KINASE_ATP"/>
    <property type="match status" value="1"/>
</dbReference>
<evidence type="ECO:0000256" key="7">
    <source>
        <dbReference type="SAM" id="Phobius"/>
    </source>
</evidence>
<keyword evidence="1 9" id="KW-0808">Transferase</keyword>
<keyword evidence="7" id="KW-1133">Transmembrane helix</keyword>
<feature type="domain" description="Protein kinase" evidence="8">
    <location>
        <begin position="21"/>
        <end position="272"/>
    </location>
</feature>
<evidence type="ECO:0000256" key="2">
    <source>
        <dbReference type="ARBA" id="ARBA00022741"/>
    </source>
</evidence>
<evidence type="ECO:0000313" key="9">
    <source>
        <dbReference type="EMBL" id="MEW2367355.1"/>
    </source>
</evidence>
<dbReference type="GO" id="GO:0004674">
    <property type="term" value="F:protein serine/threonine kinase activity"/>
    <property type="evidence" value="ECO:0007669"/>
    <property type="project" value="UniProtKB-EC"/>
</dbReference>
<dbReference type="CDD" id="cd14014">
    <property type="entry name" value="STKc_PknB_like"/>
    <property type="match status" value="1"/>
</dbReference>
<protein>
    <submittedName>
        <fullName evidence="9">Serine/threonine-protein kinase</fullName>
        <ecNumber evidence="9">2.7.11.1</ecNumber>
    </submittedName>
</protein>
<feature type="region of interest" description="Disordered" evidence="6">
    <location>
        <begin position="298"/>
        <end position="357"/>
    </location>
</feature>
<sequence>MSSTDILSPLGPQDPREAAGYRLLARIGEGGMGTVYLSHTRGGQPVALKVIRREYGQDPDFRRRFEQEVQAARRVQGYHLVPVVDHDTNGELPWLATAFIPGIPLHDALAAHGPLPLPAVFQLVGCAARALTAIHAAGVIHRDLKPSNILLGPTGPYVIDFGIARAADATQLTQSGGLIGTPQYMSPEHALGERVGPATDVFSLGLIAAVAATGRHPYGDGGAITIAAQIANTAHRPPQLTSYDDELRPLLERCLAADPADRIGAGELAEWCERAAGRPLAQFDGWLPQPVTAEIARREQSAQNPPPPTPQQAPAAPPTAPPPPATGYGYPQTPGTQPPQTGPHTFDLAPQPTAPAPKRRGRARLVLIAAALVIAVGAGAAAAVWVVNKSDKGDDAAKKPGRQTSASPDTDKKPDGGDPVTDPTADPTAPPADTTYTLVFENKPMTLRTPSNSLAYTYIDLDAPKVDPTASMDSEETDFRAAYQELTFEHPMGKASGATPEQCQEGAEQNPFRETLSGDAINRNGQIVKGDRLCMVTGEGNLAMWTITDVEAPGDPDYLPDLKGSVTLWKPGG</sequence>
<feature type="transmembrane region" description="Helical" evidence="7">
    <location>
        <begin position="365"/>
        <end position="387"/>
    </location>
</feature>
<dbReference type="EMBL" id="JBEYRS010000024">
    <property type="protein sequence ID" value="MEW2367355.1"/>
    <property type="molecule type" value="Genomic_DNA"/>
</dbReference>
<dbReference type="Proteomes" id="UP001553843">
    <property type="component" value="Unassembled WGS sequence"/>
</dbReference>
<dbReference type="Pfam" id="PF00069">
    <property type="entry name" value="Pkinase"/>
    <property type="match status" value="1"/>
</dbReference>
<dbReference type="Gene3D" id="3.30.200.20">
    <property type="entry name" value="Phosphorylase Kinase, domain 1"/>
    <property type="match status" value="1"/>
</dbReference>
<name>A0ABV3M6N1_9ACTN</name>
<feature type="compositionally biased region" description="Low complexity" evidence="6">
    <location>
        <begin position="417"/>
        <end position="437"/>
    </location>
</feature>
<evidence type="ECO:0000313" key="10">
    <source>
        <dbReference type="Proteomes" id="UP001553843"/>
    </source>
</evidence>
<comment type="caution">
    <text evidence="9">The sequence shown here is derived from an EMBL/GenBank/DDBJ whole genome shotgun (WGS) entry which is preliminary data.</text>
</comment>
<dbReference type="SUPFAM" id="SSF56112">
    <property type="entry name" value="Protein kinase-like (PK-like)"/>
    <property type="match status" value="1"/>
</dbReference>
<dbReference type="EC" id="2.7.11.1" evidence="9"/>
<feature type="compositionally biased region" description="Pro residues" evidence="6">
    <location>
        <begin position="304"/>
        <end position="325"/>
    </location>
</feature>
<keyword evidence="10" id="KW-1185">Reference proteome</keyword>
<evidence type="ECO:0000256" key="3">
    <source>
        <dbReference type="ARBA" id="ARBA00022777"/>
    </source>
</evidence>
<evidence type="ECO:0000256" key="6">
    <source>
        <dbReference type="SAM" id="MobiDB-lite"/>
    </source>
</evidence>
<dbReference type="PANTHER" id="PTHR43289:SF34">
    <property type="entry name" value="SERINE_THREONINE-PROTEIN KINASE YBDM-RELATED"/>
    <property type="match status" value="1"/>
</dbReference>
<keyword evidence="3 9" id="KW-0418">Kinase</keyword>
<dbReference type="PROSITE" id="PS00108">
    <property type="entry name" value="PROTEIN_KINASE_ST"/>
    <property type="match status" value="1"/>
</dbReference>